<organism evidence="2 3">
    <name type="scientific">Stutzerimonas azotifigens</name>
    <dbReference type="NCBI Taxonomy" id="291995"/>
    <lineage>
        <taxon>Bacteria</taxon>
        <taxon>Pseudomonadati</taxon>
        <taxon>Pseudomonadota</taxon>
        <taxon>Gammaproteobacteria</taxon>
        <taxon>Pseudomonadales</taxon>
        <taxon>Pseudomonadaceae</taxon>
        <taxon>Stutzerimonas</taxon>
    </lineage>
</organism>
<keyword evidence="3" id="KW-1185">Reference proteome</keyword>
<accession>A0ABR5YY82</accession>
<dbReference type="RefSeq" id="WP_181069780.1">
    <property type="nucleotide sequence ID" value="NZ_JAAMRF010000002.1"/>
</dbReference>
<evidence type="ECO:0000256" key="1">
    <source>
        <dbReference type="SAM" id="Phobius"/>
    </source>
</evidence>
<feature type="transmembrane region" description="Helical" evidence="1">
    <location>
        <begin position="21"/>
        <end position="44"/>
    </location>
</feature>
<proteinExistence type="predicted"/>
<reference evidence="2 3" key="1">
    <citation type="submission" date="2020-02" db="EMBL/GenBank/DDBJ databases">
        <title>Synteny-based analysis reveals conserved mechanism for high triclosan tolerance in Pseudomonas, as well as instances of horizontal transfer.</title>
        <authorList>
            <person name="Mcfarland A.G."/>
            <person name="Bertucci H.K."/>
            <person name="Litmann E."/>
            <person name="Shen J."/>
            <person name="Huttenhower C."/>
            <person name="Hartmann E.M."/>
        </authorList>
    </citation>
    <scope>NUCLEOTIDE SEQUENCE [LARGE SCALE GENOMIC DNA]</scope>
    <source>
        <strain evidence="2 3">115A1</strain>
    </source>
</reference>
<protein>
    <submittedName>
        <fullName evidence="2">Uncharacterized protein</fullName>
    </submittedName>
</protein>
<name>A0ABR5YY82_9GAMM</name>
<evidence type="ECO:0000313" key="2">
    <source>
        <dbReference type="EMBL" id="MBA1272846.1"/>
    </source>
</evidence>
<keyword evidence="1" id="KW-0472">Membrane</keyword>
<sequence>MKSSDGFDARRLRPPRERRGWGLRLAALLGALFATLGVLLALAGTASLLGHGQALGSLGTGRDGAIVMLVVGVVLLWLGIAICRRCRRRLRQPDGLSMSPHLLRKRR</sequence>
<comment type="caution">
    <text evidence="2">The sequence shown here is derived from an EMBL/GenBank/DDBJ whole genome shotgun (WGS) entry which is preliminary data.</text>
</comment>
<feature type="transmembrane region" description="Helical" evidence="1">
    <location>
        <begin position="64"/>
        <end position="83"/>
    </location>
</feature>
<gene>
    <name evidence="2" type="ORF">G7026_05725</name>
</gene>
<keyword evidence="1" id="KW-1133">Transmembrane helix</keyword>
<evidence type="ECO:0000313" key="3">
    <source>
        <dbReference type="Proteomes" id="UP000786387"/>
    </source>
</evidence>
<dbReference type="Proteomes" id="UP000786387">
    <property type="component" value="Unassembled WGS sequence"/>
</dbReference>
<keyword evidence="1" id="KW-0812">Transmembrane</keyword>
<dbReference type="EMBL" id="JAAMRF010000002">
    <property type="protein sequence ID" value="MBA1272846.1"/>
    <property type="molecule type" value="Genomic_DNA"/>
</dbReference>